<reference evidence="2 3" key="1">
    <citation type="submission" date="2020-02" db="EMBL/GenBank/DDBJ databases">
        <authorList>
            <person name="Chaudhuri R."/>
        </authorList>
    </citation>
    <scope>NUCLEOTIDE SEQUENCE [LARGE SCALE GENOMIC DNA]</scope>
    <source>
        <strain evidence="2">SFB21</strain>
    </source>
</reference>
<dbReference type="Pfam" id="PF00005">
    <property type="entry name" value="ABC_tran"/>
    <property type="match status" value="1"/>
</dbReference>
<keyword evidence="2" id="KW-0547">Nucleotide-binding</keyword>
<dbReference type="Proteomes" id="UP000489961">
    <property type="component" value="Unassembled WGS sequence"/>
</dbReference>
<dbReference type="Gene3D" id="3.40.50.300">
    <property type="entry name" value="P-loop containing nucleotide triphosphate hydrolases"/>
    <property type="match status" value="1"/>
</dbReference>
<evidence type="ECO:0000313" key="3">
    <source>
        <dbReference type="Proteomes" id="UP000489961"/>
    </source>
</evidence>
<protein>
    <submittedName>
        <fullName evidence="2">Iron(3+)-hydroxamate import ATP-binding protein FhuC</fullName>
    </submittedName>
</protein>
<dbReference type="SUPFAM" id="SSF52540">
    <property type="entry name" value="P-loop containing nucleoside triphosphate hydrolases"/>
    <property type="match status" value="1"/>
</dbReference>
<accession>A0A811GHL6</accession>
<proteinExistence type="predicted"/>
<comment type="caution">
    <text evidence="2">The sequence shown here is derived from an EMBL/GenBank/DDBJ whole genome shotgun (WGS) entry which is preliminary data.</text>
</comment>
<evidence type="ECO:0000259" key="1">
    <source>
        <dbReference type="Pfam" id="PF00005"/>
    </source>
</evidence>
<sequence length="133" mass="15407">MTQQACVVSQLSVEFPHKTLFQQLKFTLPAQQNSALIGRNGQGKSVLMQILHQSSPHFPLNGEIAWQMPHAYLPQLQRLDGENIAQALDVERQHLAFQRIEEGTAELEDYESVENGWHLPPLWQMQYNRQIYR</sequence>
<dbReference type="InterPro" id="IPR003439">
    <property type="entry name" value="ABC_transporter-like_ATP-bd"/>
</dbReference>
<dbReference type="EMBL" id="CADDTS010000048">
    <property type="protein sequence ID" value="CAB1221769.1"/>
    <property type="molecule type" value="Genomic_DNA"/>
</dbReference>
<gene>
    <name evidence="2" type="primary">fhuC</name>
    <name evidence="2" type="ORF">SFB21_2983</name>
</gene>
<evidence type="ECO:0000313" key="2">
    <source>
        <dbReference type="EMBL" id="CAB1221769.1"/>
    </source>
</evidence>
<keyword evidence="2" id="KW-0067">ATP-binding</keyword>
<dbReference type="GO" id="GO:0005524">
    <property type="term" value="F:ATP binding"/>
    <property type="evidence" value="ECO:0007669"/>
    <property type="project" value="UniProtKB-KW"/>
</dbReference>
<organism evidence="2 3">
    <name type="scientific">Acinetobacter bouvetii</name>
    <dbReference type="NCBI Taxonomy" id="202951"/>
    <lineage>
        <taxon>Bacteria</taxon>
        <taxon>Pseudomonadati</taxon>
        <taxon>Pseudomonadota</taxon>
        <taxon>Gammaproteobacteria</taxon>
        <taxon>Moraxellales</taxon>
        <taxon>Moraxellaceae</taxon>
        <taxon>Acinetobacter</taxon>
    </lineage>
</organism>
<dbReference type="AlphaFoldDB" id="A0A811GHL6"/>
<dbReference type="InterPro" id="IPR027417">
    <property type="entry name" value="P-loop_NTPase"/>
</dbReference>
<feature type="domain" description="ABC transporter" evidence="1">
    <location>
        <begin position="22"/>
        <end position="68"/>
    </location>
</feature>
<name>A0A811GHL6_9GAMM</name>
<dbReference type="GO" id="GO:0016887">
    <property type="term" value="F:ATP hydrolysis activity"/>
    <property type="evidence" value="ECO:0007669"/>
    <property type="project" value="InterPro"/>
</dbReference>